<dbReference type="SMART" id="SM00283">
    <property type="entry name" value="MA"/>
    <property type="match status" value="1"/>
</dbReference>
<name>A0ABV8SMA9_9GAMM</name>
<protein>
    <submittedName>
        <fullName evidence="10">Methyl-accepting chemotaxis protein</fullName>
    </submittedName>
</protein>
<dbReference type="RefSeq" id="WP_380595796.1">
    <property type="nucleotide sequence ID" value="NZ_JBHSDU010000003.1"/>
</dbReference>
<dbReference type="Pfam" id="PF00672">
    <property type="entry name" value="HAMP"/>
    <property type="match status" value="1"/>
</dbReference>
<sequence>MGLSRLSINARLIAAFSVVIAILVTLIGVATVSQNKQVEAQRSNIHTYDVIEQINGLSDALINMETGARGFLLAGVDSFLEPFNKGRSDFDKYLATAEELTRDEHVREKLNRLRTAQQAWLSQAIEPSISLRRKVISGEATMADIVALEREARGKQSMDGMRTIVDEIGEIEANLLEQRAQTAEDARVFANSVLIGGGALTVILSIMMAIVIARSIVNPLRQVLRATEDLRAGDGDLTYQLPPMTAEFGEIARSLNGFIDKLHRIISTTKSLSASMSSGALQIARGNDDLNQRTQEQAAALEETASSMEQMTATVKQNADNARQANQLSSHARSHAEKGGQVVQRAVGAMGEINASSRKIADIIGVIDEIAFQTNLLALNAAVEAARAGEQGRGFAVVASEVRSLAQRSASAAKEIKDLINDSVDKVRSGSELVDESGRTLADIMESVKRVSDIVAEIAAASEEQAQGIDQVNNAISTMDSMTQQNAALVEEASAASKSLEQQGQGLVAQVNQFRTADTVTSQVAAPVVAARPVAAVKPIGKPSRKPAPKAVTRAKAAPAPMAKASGGDWHEF</sequence>
<dbReference type="Pfam" id="PF05227">
    <property type="entry name" value="CHASE3"/>
    <property type="match status" value="1"/>
</dbReference>
<feature type="domain" description="HAMP" evidence="9">
    <location>
        <begin position="214"/>
        <end position="267"/>
    </location>
</feature>
<dbReference type="Proteomes" id="UP001595904">
    <property type="component" value="Unassembled WGS sequence"/>
</dbReference>
<dbReference type="InterPro" id="IPR000727">
    <property type="entry name" value="T_SNARE_dom"/>
</dbReference>
<evidence type="ECO:0000256" key="1">
    <source>
        <dbReference type="ARBA" id="ARBA00022481"/>
    </source>
</evidence>
<evidence type="ECO:0000256" key="3">
    <source>
        <dbReference type="ARBA" id="ARBA00029447"/>
    </source>
</evidence>
<feature type="transmembrane region" description="Helical" evidence="6">
    <location>
        <begin position="12"/>
        <end position="32"/>
    </location>
</feature>
<dbReference type="InterPro" id="IPR004090">
    <property type="entry name" value="Chemotax_Me-accpt_rcpt"/>
</dbReference>
<dbReference type="EMBL" id="JBHSDU010000003">
    <property type="protein sequence ID" value="MFC4308713.1"/>
    <property type="molecule type" value="Genomic_DNA"/>
</dbReference>
<dbReference type="CDD" id="cd06225">
    <property type="entry name" value="HAMP"/>
    <property type="match status" value="1"/>
</dbReference>
<dbReference type="PANTHER" id="PTHR43531:SF14">
    <property type="entry name" value="METHYL-ACCEPTING CHEMOTAXIS PROTEIN I-RELATED"/>
    <property type="match status" value="1"/>
</dbReference>
<keyword evidence="6" id="KW-0472">Membrane</keyword>
<keyword evidence="1" id="KW-0488">Methylation</keyword>
<comment type="caution">
    <text evidence="10">The sequence shown here is derived from an EMBL/GenBank/DDBJ whole genome shotgun (WGS) entry which is preliminary data.</text>
</comment>
<keyword evidence="6" id="KW-0812">Transmembrane</keyword>
<reference evidence="11" key="1">
    <citation type="journal article" date="2019" name="Int. J. Syst. Evol. Microbiol.">
        <title>The Global Catalogue of Microorganisms (GCM) 10K type strain sequencing project: providing services to taxonomists for standard genome sequencing and annotation.</title>
        <authorList>
            <consortium name="The Broad Institute Genomics Platform"/>
            <consortium name="The Broad Institute Genome Sequencing Center for Infectious Disease"/>
            <person name="Wu L."/>
            <person name="Ma J."/>
        </authorList>
    </citation>
    <scope>NUCLEOTIDE SEQUENCE [LARGE SCALE GENOMIC DNA]</scope>
    <source>
        <strain evidence="11">CGMCC 1.10759</strain>
    </source>
</reference>
<feature type="region of interest" description="Disordered" evidence="5">
    <location>
        <begin position="539"/>
        <end position="573"/>
    </location>
</feature>
<evidence type="ECO:0000313" key="11">
    <source>
        <dbReference type="Proteomes" id="UP001595904"/>
    </source>
</evidence>
<feature type="domain" description="T-SNARE coiled-coil homology" evidence="8">
    <location>
        <begin position="431"/>
        <end position="493"/>
    </location>
</feature>
<feature type="domain" description="Methyl-accepting transducer" evidence="7">
    <location>
        <begin position="272"/>
        <end position="501"/>
    </location>
</feature>
<evidence type="ECO:0000259" key="8">
    <source>
        <dbReference type="PROSITE" id="PS50192"/>
    </source>
</evidence>
<dbReference type="SUPFAM" id="SSF58104">
    <property type="entry name" value="Methyl-accepting chemotaxis protein (MCP) signaling domain"/>
    <property type="match status" value="1"/>
</dbReference>
<dbReference type="InterPro" id="IPR051310">
    <property type="entry name" value="MCP_chemotaxis"/>
</dbReference>
<dbReference type="Gene3D" id="1.10.287.950">
    <property type="entry name" value="Methyl-accepting chemotaxis protein"/>
    <property type="match status" value="1"/>
</dbReference>
<gene>
    <name evidence="10" type="ORF">ACFPN2_06435</name>
</gene>
<dbReference type="InterPro" id="IPR004089">
    <property type="entry name" value="MCPsignal_dom"/>
</dbReference>
<proteinExistence type="inferred from homology"/>
<evidence type="ECO:0000259" key="9">
    <source>
        <dbReference type="PROSITE" id="PS50885"/>
    </source>
</evidence>
<keyword evidence="11" id="KW-1185">Reference proteome</keyword>
<keyword evidence="2 4" id="KW-0807">Transducer</keyword>
<evidence type="ECO:0000256" key="5">
    <source>
        <dbReference type="SAM" id="MobiDB-lite"/>
    </source>
</evidence>
<dbReference type="CDD" id="cd19410">
    <property type="entry name" value="HK9-like_sensor"/>
    <property type="match status" value="1"/>
</dbReference>
<evidence type="ECO:0000313" key="10">
    <source>
        <dbReference type="EMBL" id="MFC4308713.1"/>
    </source>
</evidence>
<dbReference type="PROSITE" id="PS50111">
    <property type="entry name" value="CHEMOTAXIS_TRANSDUC_2"/>
    <property type="match status" value="1"/>
</dbReference>
<dbReference type="Pfam" id="PF00015">
    <property type="entry name" value="MCPsignal"/>
    <property type="match status" value="1"/>
</dbReference>
<feature type="compositionally biased region" description="Low complexity" evidence="5">
    <location>
        <begin position="549"/>
        <end position="565"/>
    </location>
</feature>
<organism evidence="10 11">
    <name type="scientific">Steroidobacter flavus</name>
    <dbReference type="NCBI Taxonomy" id="1842136"/>
    <lineage>
        <taxon>Bacteria</taxon>
        <taxon>Pseudomonadati</taxon>
        <taxon>Pseudomonadota</taxon>
        <taxon>Gammaproteobacteria</taxon>
        <taxon>Steroidobacterales</taxon>
        <taxon>Steroidobacteraceae</taxon>
        <taxon>Steroidobacter</taxon>
    </lineage>
</organism>
<feature type="compositionally biased region" description="Polar residues" evidence="5">
    <location>
        <begin position="322"/>
        <end position="331"/>
    </location>
</feature>
<evidence type="ECO:0000256" key="4">
    <source>
        <dbReference type="PROSITE-ProRule" id="PRU00284"/>
    </source>
</evidence>
<dbReference type="SMART" id="SM00304">
    <property type="entry name" value="HAMP"/>
    <property type="match status" value="1"/>
</dbReference>
<evidence type="ECO:0000259" key="7">
    <source>
        <dbReference type="PROSITE" id="PS50111"/>
    </source>
</evidence>
<accession>A0ABV8SMA9</accession>
<feature type="region of interest" description="Disordered" evidence="5">
    <location>
        <begin position="322"/>
        <end position="341"/>
    </location>
</feature>
<dbReference type="PANTHER" id="PTHR43531">
    <property type="entry name" value="PROTEIN ICFG"/>
    <property type="match status" value="1"/>
</dbReference>
<dbReference type="InterPro" id="IPR003660">
    <property type="entry name" value="HAMP_dom"/>
</dbReference>
<dbReference type="PRINTS" id="PR00260">
    <property type="entry name" value="CHEMTRNSDUCR"/>
</dbReference>
<feature type="transmembrane region" description="Helical" evidence="6">
    <location>
        <begin position="188"/>
        <end position="213"/>
    </location>
</feature>
<dbReference type="PROSITE" id="PS50885">
    <property type="entry name" value="HAMP"/>
    <property type="match status" value="1"/>
</dbReference>
<dbReference type="InterPro" id="IPR007891">
    <property type="entry name" value="CHASE3"/>
</dbReference>
<dbReference type="CDD" id="cd11386">
    <property type="entry name" value="MCP_signal"/>
    <property type="match status" value="1"/>
</dbReference>
<comment type="similarity">
    <text evidence="3">Belongs to the methyl-accepting chemotaxis (MCP) protein family.</text>
</comment>
<keyword evidence="6" id="KW-1133">Transmembrane helix</keyword>
<dbReference type="PROSITE" id="PS50192">
    <property type="entry name" value="T_SNARE"/>
    <property type="match status" value="1"/>
</dbReference>
<evidence type="ECO:0000256" key="2">
    <source>
        <dbReference type="ARBA" id="ARBA00023224"/>
    </source>
</evidence>
<evidence type="ECO:0000256" key="6">
    <source>
        <dbReference type="SAM" id="Phobius"/>
    </source>
</evidence>